<comment type="subunit">
    <text evidence="5 12">The nucleosome is a histone octamer containing two molecules each of H2A, H2B, H3 and H4 assembled in one H3-H4 heterotetramer and two H2A-H2B heterodimers. The octamer wraps approximately 147 bp of DNA.</text>
</comment>
<dbReference type="CDD" id="cd22912">
    <property type="entry name" value="HFD_H4"/>
    <property type="match status" value="1"/>
</dbReference>
<dbReference type="SUPFAM" id="SSF47113">
    <property type="entry name" value="Histone-fold"/>
    <property type="match status" value="1"/>
</dbReference>
<dbReference type="InterPro" id="IPR035425">
    <property type="entry name" value="CENP-T/H4_C"/>
</dbReference>
<evidence type="ECO:0000256" key="7">
    <source>
        <dbReference type="ARBA" id="ARBA00023125"/>
    </source>
</evidence>
<dbReference type="Pfam" id="PF15511">
    <property type="entry name" value="CENP-T_C"/>
    <property type="match status" value="1"/>
</dbReference>
<dbReference type="GO" id="GO:0000786">
    <property type="term" value="C:nucleosome"/>
    <property type="evidence" value="ECO:0007669"/>
    <property type="project" value="UniProtKB-KW"/>
</dbReference>
<comment type="function">
    <text evidence="1 12">Core component of nucleosome. Nucleosomes wrap and compact DNA into chromatin, limiting DNA accessibility to the cellular machineries which require DNA as a template. Histones thereby play a central role in transcription regulation, DNA repair, DNA replication and chromosomal stability. DNA accessibility is regulated via a complex set of post-translational modifications of histones, also called histone code, and nucleosome remodeling.</text>
</comment>
<comment type="similarity">
    <text evidence="4 12">Belongs to the histone H4 family.</text>
</comment>
<dbReference type="OrthoDB" id="5777208at2759"/>
<evidence type="ECO:0000313" key="15">
    <source>
        <dbReference type="EMBL" id="KAG2501951.1"/>
    </source>
</evidence>
<dbReference type="EMBL" id="JAEHOE010000001">
    <property type="protein sequence ID" value="KAG2501951.1"/>
    <property type="molecule type" value="Genomic_DNA"/>
</dbReference>
<dbReference type="InterPro" id="IPR019809">
    <property type="entry name" value="Histone_H4_CS"/>
</dbReference>
<feature type="domain" description="RING-type" evidence="13">
    <location>
        <begin position="152"/>
        <end position="240"/>
    </location>
</feature>
<dbReference type="Gene3D" id="1.10.20.10">
    <property type="entry name" value="Histone, subunit A"/>
    <property type="match status" value="1"/>
</dbReference>
<evidence type="ECO:0000259" key="13">
    <source>
        <dbReference type="PROSITE" id="PS50089"/>
    </source>
</evidence>
<sequence length="437" mass="46912">MSGRGKGGKGLGKGGAKRHRKVLRDNIQGITKPAIRRLARRGGVKRISGLIYEETRTVLKTFLENVIRDSVTYTEHARRKTVTAMDVVYALKRQGRTLERELAAVKVAAADIGPPVAELEYKDRNAAERAEGGRAEEQAGGPEEDVPTCASCPLCWHILHAPVTTPCGHTFCARCWQRWVEASAASRRDDDWVRFAGGGGGGGWMLARLPGVVAPASPAAALGVSGGAAAGGAASCPLCRRTVEAALELDEAKALEVCSAHPAAYAARSRELAAEADAEAEAEAEARPEVIVRRLRVGNTHHLLPPAARAGSNAHQWAFFVRLEPAEGAGAGVGADSGLGKGDFIERVVLNLHPTFTPSRLVLTESPFVLRRVGWGVFVIQAEVSFRARWHKPPVVCRWLLDFDGGDVMEADLSFTRDGRWGRSSARRGSRETASSQ</sequence>
<evidence type="ECO:0000256" key="6">
    <source>
        <dbReference type="ARBA" id="ARBA00022454"/>
    </source>
</evidence>
<dbReference type="SUPFAM" id="SSF57850">
    <property type="entry name" value="RING/U-box"/>
    <property type="match status" value="1"/>
</dbReference>
<protein>
    <recommendedName>
        <fullName evidence="12">Histone H4</fullName>
    </recommendedName>
</protein>
<dbReference type="GO" id="GO:0046982">
    <property type="term" value="F:protein heterodimerization activity"/>
    <property type="evidence" value="ECO:0007669"/>
    <property type="project" value="InterPro"/>
</dbReference>
<dbReference type="GO" id="GO:0030527">
    <property type="term" value="F:structural constituent of chromatin"/>
    <property type="evidence" value="ECO:0007669"/>
    <property type="project" value="InterPro"/>
</dbReference>
<feature type="domain" description="YEATS" evidence="14">
    <location>
        <begin position="285"/>
        <end position="437"/>
    </location>
</feature>
<dbReference type="Pfam" id="PF03366">
    <property type="entry name" value="YEATS"/>
    <property type="match status" value="1"/>
</dbReference>
<evidence type="ECO:0000256" key="4">
    <source>
        <dbReference type="ARBA" id="ARBA00006564"/>
    </source>
</evidence>
<evidence type="ECO:0000256" key="11">
    <source>
        <dbReference type="PROSITE-ProRule" id="PRU00376"/>
    </source>
</evidence>
<keyword evidence="10" id="KW-0863">Zinc-finger</keyword>
<dbReference type="InterPro" id="IPR009072">
    <property type="entry name" value="Histone-fold"/>
</dbReference>
<dbReference type="PANTHER" id="PTHR10484">
    <property type="entry name" value="HISTONE H4"/>
    <property type="match status" value="1"/>
</dbReference>
<keyword evidence="6 12" id="KW-0158">Chromosome</keyword>
<dbReference type="PROSITE" id="PS00047">
    <property type="entry name" value="HISTONE_H4"/>
    <property type="match status" value="1"/>
</dbReference>
<keyword evidence="10" id="KW-0862">Zinc</keyword>
<evidence type="ECO:0000256" key="1">
    <source>
        <dbReference type="ARBA" id="ARBA00002001"/>
    </source>
</evidence>
<evidence type="ECO:0000256" key="2">
    <source>
        <dbReference type="ARBA" id="ARBA00004123"/>
    </source>
</evidence>
<dbReference type="CDD" id="cd16449">
    <property type="entry name" value="RING-HC"/>
    <property type="match status" value="1"/>
</dbReference>
<dbReference type="InterPro" id="IPR001841">
    <property type="entry name" value="Znf_RING"/>
</dbReference>
<organism evidence="15 16">
    <name type="scientific">Edaphochlamys debaryana</name>
    <dbReference type="NCBI Taxonomy" id="47281"/>
    <lineage>
        <taxon>Eukaryota</taxon>
        <taxon>Viridiplantae</taxon>
        <taxon>Chlorophyta</taxon>
        <taxon>core chlorophytes</taxon>
        <taxon>Chlorophyceae</taxon>
        <taxon>CS clade</taxon>
        <taxon>Chlamydomonadales</taxon>
        <taxon>Chlamydomonadales incertae sedis</taxon>
        <taxon>Edaphochlamys</taxon>
    </lineage>
</organism>
<dbReference type="Proteomes" id="UP000612055">
    <property type="component" value="Unassembled WGS sequence"/>
</dbReference>
<dbReference type="PROSITE" id="PS50089">
    <property type="entry name" value="ZF_RING_2"/>
    <property type="match status" value="1"/>
</dbReference>
<accession>A0A835YJ82</accession>
<dbReference type="AlphaFoldDB" id="A0A835YJ82"/>
<dbReference type="GO" id="GO:0003677">
    <property type="term" value="F:DNA binding"/>
    <property type="evidence" value="ECO:0007669"/>
    <property type="project" value="UniProtKB-KW"/>
</dbReference>
<dbReference type="InterPro" id="IPR001951">
    <property type="entry name" value="Histone_H4"/>
</dbReference>
<dbReference type="Pfam" id="PF13923">
    <property type="entry name" value="zf-C3HC4_2"/>
    <property type="match status" value="1"/>
</dbReference>
<dbReference type="GO" id="GO:0005634">
    <property type="term" value="C:nucleus"/>
    <property type="evidence" value="ECO:0007669"/>
    <property type="project" value="UniProtKB-SubCell"/>
</dbReference>
<dbReference type="SMART" id="SM00184">
    <property type="entry name" value="RING"/>
    <property type="match status" value="1"/>
</dbReference>
<dbReference type="Gene3D" id="3.30.40.10">
    <property type="entry name" value="Zinc/RING finger domain, C3HC4 (zinc finger)"/>
    <property type="match status" value="1"/>
</dbReference>
<keyword evidence="7 12" id="KW-0238">DNA-binding</keyword>
<dbReference type="InterPro" id="IPR055129">
    <property type="entry name" value="YEATS_dom"/>
</dbReference>
<evidence type="ECO:0000259" key="14">
    <source>
        <dbReference type="PROSITE" id="PS51037"/>
    </source>
</evidence>
<gene>
    <name evidence="15" type="ORF">HYH03_000449</name>
</gene>
<keyword evidence="16" id="KW-1185">Reference proteome</keyword>
<evidence type="ECO:0000256" key="10">
    <source>
        <dbReference type="PROSITE-ProRule" id="PRU00175"/>
    </source>
</evidence>
<dbReference type="InterPro" id="IPR013083">
    <property type="entry name" value="Znf_RING/FYVE/PHD"/>
</dbReference>
<dbReference type="InterPro" id="IPR038704">
    <property type="entry name" value="YEAST_sf"/>
</dbReference>
<evidence type="ECO:0000256" key="12">
    <source>
        <dbReference type="RuleBase" id="RU000528"/>
    </source>
</evidence>
<evidence type="ECO:0000313" key="16">
    <source>
        <dbReference type="Proteomes" id="UP000612055"/>
    </source>
</evidence>
<evidence type="ECO:0000256" key="8">
    <source>
        <dbReference type="ARBA" id="ARBA00023242"/>
    </source>
</evidence>
<evidence type="ECO:0000256" key="9">
    <source>
        <dbReference type="ARBA" id="ARBA00023269"/>
    </source>
</evidence>
<dbReference type="Gene3D" id="2.60.40.1970">
    <property type="entry name" value="YEATS domain"/>
    <property type="match status" value="1"/>
</dbReference>
<dbReference type="PROSITE" id="PS51037">
    <property type="entry name" value="YEATS"/>
    <property type="match status" value="1"/>
</dbReference>
<keyword evidence="10" id="KW-0479">Metal-binding</keyword>
<comment type="caution">
    <text evidence="15">The sequence shown here is derived from an EMBL/GenBank/DDBJ whole genome shotgun (WGS) entry which is preliminary data.</text>
</comment>
<reference evidence="15" key="1">
    <citation type="journal article" date="2020" name="bioRxiv">
        <title>Comparative genomics of Chlamydomonas.</title>
        <authorList>
            <person name="Craig R.J."/>
            <person name="Hasan A.R."/>
            <person name="Ness R.W."/>
            <person name="Keightley P.D."/>
        </authorList>
    </citation>
    <scope>NUCLEOTIDE SEQUENCE</scope>
    <source>
        <strain evidence="15">CCAP 11/70</strain>
    </source>
</reference>
<comment type="subcellular location">
    <subcellularLocation>
        <location evidence="3">Chromosome</location>
    </subcellularLocation>
    <subcellularLocation>
        <location evidence="2 11">Nucleus</location>
    </subcellularLocation>
</comment>
<name>A0A835YJ82_9CHLO</name>
<keyword evidence="8 11" id="KW-0539">Nucleus</keyword>
<dbReference type="SMART" id="SM00417">
    <property type="entry name" value="H4"/>
    <property type="match status" value="1"/>
</dbReference>
<dbReference type="PRINTS" id="PR00623">
    <property type="entry name" value="HISTONEH4"/>
</dbReference>
<dbReference type="FunFam" id="1.10.20.10:FF:000012">
    <property type="entry name" value="Histone H4"/>
    <property type="match status" value="1"/>
</dbReference>
<dbReference type="GO" id="GO:0008270">
    <property type="term" value="F:zinc ion binding"/>
    <property type="evidence" value="ECO:0007669"/>
    <property type="project" value="UniProtKB-KW"/>
</dbReference>
<evidence type="ECO:0000256" key="3">
    <source>
        <dbReference type="ARBA" id="ARBA00004286"/>
    </source>
</evidence>
<proteinExistence type="inferred from homology"/>
<keyword evidence="9 12" id="KW-0544">Nucleosome core</keyword>
<evidence type="ECO:0000256" key="5">
    <source>
        <dbReference type="ARBA" id="ARBA00011538"/>
    </source>
</evidence>